<evidence type="ECO:0000313" key="6">
    <source>
        <dbReference type="EMBL" id="SUA75558.1"/>
    </source>
</evidence>
<dbReference type="GO" id="GO:0005737">
    <property type="term" value="C:cytoplasm"/>
    <property type="evidence" value="ECO:0007669"/>
    <property type="project" value="UniProtKB-SubCell"/>
</dbReference>
<sequence length="161" mass="17038">MGILDFVKEAGQALLGSKAEAAEPPAPGPDADEANRKAADAIQNYINTQNLNITGLTVTFDGATRTVSVFGVAADQATREKALLCAGNVKGVEKVDDKMSVSTAEPESRYYTVASGDTLSAISKAQYGDANKYNVIFEANKPMLSSPDKIYPGQKLRIPPL</sequence>
<protein>
    <recommendedName>
        <fullName evidence="3">Potassium binding protein Kbp</fullName>
    </recommendedName>
</protein>
<dbReference type="KEGG" id="prb:X636_00620"/>
<proteinExistence type="predicted"/>
<dbReference type="PROSITE" id="PS51782">
    <property type="entry name" value="LYSM"/>
    <property type="match status" value="1"/>
</dbReference>
<evidence type="ECO:0000259" key="4">
    <source>
        <dbReference type="PROSITE" id="PS50914"/>
    </source>
</evidence>
<dbReference type="Pfam" id="PF01476">
    <property type="entry name" value="LysM"/>
    <property type="match status" value="1"/>
</dbReference>
<keyword evidence="9" id="KW-1185">Reference proteome</keyword>
<dbReference type="GeneID" id="57199390"/>
<evidence type="ECO:0000256" key="1">
    <source>
        <dbReference type="ARBA" id="ARBA00004496"/>
    </source>
</evidence>
<gene>
    <name evidence="6" type="primary">ygaU</name>
    <name evidence="6" type="ORF">NCTC13160_00908</name>
    <name evidence="7" type="ORF">PPN31119_02538</name>
</gene>
<organism evidence="6 8">
    <name type="scientific">Pandoraea pnomenusa</name>
    <dbReference type="NCBI Taxonomy" id="93220"/>
    <lineage>
        <taxon>Bacteria</taxon>
        <taxon>Pseudomonadati</taxon>
        <taxon>Pseudomonadota</taxon>
        <taxon>Betaproteobacteria</taxon>
        <taxon>Burkholderiales</taxon>
        <taxon>Burkholderiaceae</taxon>
        <taxon>Pandoraea</taxon>
    </lineage>
</organism>
<dbReference type="PROSITE" id="PS50914">
    <property type="entry name" value="BON"/>
    <property type="match status" value="1"/>
</dbReference>
<dbReference type="FunFam" id="3.10.350.10:FF:000001">
    <property type="entry name" value="Peptidoglycan-binding protein LysM"/>
    <property type="match status" value="1"/>
</dbReference>
<dbReference type="NCBIfam" id="NF008399">
    <property type="entry name" value="PRK11198.1"/>
    <property type="match status" value="1"/>
</dbReference>
<dbReference type="OrthoDB" id="370541at2"/>
<dbReference type="EMBL" id="CABPSO010000007">
    <property type="protein sequence ID" value="VVE67265.1"/>
    <property type="molecule type" value="Genomic_DNA"/>
</dbReference>
<feature type="domain" description="LysM" evidence="5">
    <location>
        <begin position="109"/>
        <end position="158"/>
    </location>
</feature>
<dbReference type="RefSeq" id="WP_023595475.1">
    <property type="nucleotide sequence ID" value="NC_023018.2"/>
</dbReference>
<evidence type="ECO:0000313" key="8">
    <source>
        <dbReference type="Proteomes" id="UP000254573"/>
    </source>
</evidence>
<dbReference type="Gene3D" id="3.10.350.10">
    <property type="entry name" value="LysM domain"/>
    <property type="match status" value="1"/>
</dbReference>
<dbReference type="InterPro" id="IPR036779">
    <property type="entry name" value="LysM_dom_sf"/>
</dbReference>
<dbReference type="InterPro" id="IPR052196">
    <property type="entry name" value="Bact_Kbp"/>
</dbReference>
<evidence type="ECO:0000259" key="5">
    <source>
        <dbReference type="PROSITE" id="PS51782"/>
    </source>
</evidence>
<evidence type="ECO:0000256" key="2">
    <source>
        <dbReference type="ARBA" id="ARBA00022490"/>
    </source>
</evidence>
<dbReference type="Pfam" id="PF04972">
    <property type="entry name" value="BON"/>
    <property type="match status" value="1"/>
</dbReference>
<dbReference type="KEGG" id="ppnm:LV28_04600"/>
<name>A0A378YFB5_9BURK</name>
<dbReference type="EMBL" id="UGSG01000001">
    <property type="protein sequence ID" value="SUA75558.1"/>
    <property type="molecule type" value="Genomic_DNA"/>
</dbReference>
<comment type="subcellular location">
    <subcellularLocation>
        <location evidence="1">Cytoplasm</location>
    </subcellularLocation>
</comment>
<evidence type="ECO:0000313" key="7">
    <source>
        <dbReference type="EMBL" id="VVE67265.1"/>
    </source>
</evidence>
<dbReference type="Proteomes" id="UP000361468">
    <property type="component" value="Unassembled WGS sequence"/>
</dbReference>
<reference evidence="6 8" key="1">
    <citation type="submission" date="2018-06" db="EMBL/GenBank/DDBJ databases">
        <authorList>
            <consortium name="Pathogen Informatics"/>
            <person name="Doyle S."/>
        </authorList>
    </citation>
    <scope>NUCLEOTIDE SEQUENCE [LARGE SCALE GENOMIC DNA]</scope>
    <source>
        <strain evidence="6 8">NCTC13160</strain>
    </source>
</reference>
<dbReference type="PANTHER" id="PTHR34700">
    <property type="entry name" value="POTASSIUM BINDING PROTEIN KBP"/>
    <property type="match status" value="1"/>
</dbReference>
<accession>A0A378YFB5</accession>
<dbReference type="SMART" id="SM00257">
    <property type="entry name" value="LysM"/>
    <property type="match status" value="1"/>
</dbReference>
<evidence type="ECO:0000313" key="9">
    <source>
        <dbReference type="Proteomes" id="UP000361468"/>
    </source>
</evidence>
<dbReference type="InterPro" id="IPR007055">
    <property type="entry name" value="BON_dom"/>
</dbReference>
<dbReference type="PANTHER" id="PTHR34700:SF8">
    <property type="entry name" value="POTASSIUM BINDING PROTEIN KBP"/>
    <property type="match status" value="1"/>
</dbReference>
<dbReference type="SUPFAM" id="SSF54106">
    <property type="entry name" value="LysM domain"/>
    <property type="match status" value="1"/>
</dbReference>
<reference evidence="7 9" key="2">
    <citation type="submission" date="2019-08" db="EMBL/GenBank/DDBJ databases">
        <authorList>
            <person name="Peeters C."/>
        </authorList>
    </citation>
    <scope>NUCLEOTIDE SEQUENCE [LARGE SCALE GENOMIC DNA]</scope>
    <source>
        <strain evidence="7 9">LMG 31119</strain>
    </source>
</reference>
<dbReference type="STRING" id="93220.A6P55_01535"/>
<feature type="domain" description="BON" evidence="4">
    <location>
        <begin position="33"/>
        <end position="103"/>
    </location>
</feature>
<evidence type="ECO:0000256" key="3">
    <source>
        <dbReference type="ARBA" id="ARBA00072219"/>
    </source>
</evidence>
<dbReference type="CDD" id="cd00118">
    <property type="entry name" value="LysM"/>
    <property type="match status" value="1"/>
</dbReference>
<dbReference type="AlphaFoldDB" id="A0A378YFB5"/>
<dbReference type="KEGG" id="ppno:DA70_01745"/>
<dbReference type="InterPro" id="IPR018392">
    <property type="entry name" value="LysM"/>
</dbReference>
<keyword evidence="2" id="KW-0963">Cytoplasm</keyword>
<dbReference type="Proteomes" id="UP000254573">
    <property type="component" value="Unassembled WGS sequence"/>
</dbReference>